<dbReference type="RefSeq" id="XP_005829201.1">
    <property type="nucleotide sequence ID" value="XM_005829144.1"/>
</dbReference>
<dbReference type="PANTHER" id="PTHR12181:SF12">
    <property type="entry name" value="PHOSPHATIDATE PHOSPHATASE"/>
    <property type="match status" value="1"/>
</dbReference>
<dbReference type="GeneID" id="17298837"/>
<feature type="domain" description="LNS2/PITP" evidence="1">
    <location>
        <begin position="4"/>
        <end position="146"/>
    </location>
</feature>
<dbReference type="Proteomes" id="UP000011087">
    <property type="component" value="Unassembled WGS sequence"/>
</dbReference>
<gene>
    <name evidence="2" type="ORF">GUITHDRAFT_74095</name>
</gene>
<dbReference type="EnsemblProtists" id="EKX42221">
    <property type="protein sequence ID" value="EKX42221"/>
    <property type="gene ID" value="GUITHDRAFT_74095"/>
</dbReference>
<reference evidence="4" key="2">
    <citation type="submission" date="2012-11" db="EMBL/GenBank/DDBJ databases">
        <authorList>
            <person name="Kuo A."/>
            <person name="Curtis B.A."/>
            <person name="Tanifuji G."/>
            <person name="Burki F."/>
            <person name="Gruber A."/>
            <person name="Irimia M."/>
            <person name="Maruyama S."/>
            <person name="Arias M.C."/>
            <person name="Ball S.G."/>
            <person name="Gile G.H."/>
            <person name="Hirakawa Y."/>
            <person name="Hopkins J.F."/>
            <person name="Rensing S.A."/>
            <person name="Schmutz J."/>
            <person name="Symeonidi A."/>
            <person name="Elias M."/>
            <person name="Eveleigh R.J."/>
            <person name="Herman E.K."/>
            <person name="Klute M.J."/>
            <person name="Nakayama T."/>
            <person name="Obornik M."/>
            <person name="Reyes-Prieto A."/>
            <person name="Armbrust E.V."/>
            <person name="Aves S.J."/>
            <person name="Beiko R.G."/>
            <person name="Coutinho P."/>
            <person name="Dacks J.B."/>
            <person name="Durnford D.G."/>
            <person name="Fast N.M."/>
            <person name="Green B.R."/>
            <person name="Grisdale C."/>
            <person name="Hempe F."/>
            <person name="Henrissat B."/>
            <person name="Hoppner M.P."/>
            <person name="Ishida K.-I."/>
            <person name="Kim E."/>
            <person name="Koreny L."/>
            <person name="Kroth P.G."/>
            <person name="Liu Y."/>
            <person name="Malik S.-B."/>
            <person name="Maier U.G."/>
            <person name="McRose D."/>
            <person name="Mock T."/>
            <person name="Neilson J.A."/>
            <person name="Onodera N.T."/>
            <person name="Poole A.M."/>
            <person name="Pritham E.J."/>
            <person name="Richards T.A."/>
            <person name="Rocap G."/>
            <person name="Roy S.W."/>
            <person name="Sarai C."/>
            <person name="Schaack S."/>
            <person name="Shirato S."/>
            <person name="Slamovits C.H."/>
            <person name="Spencer D.F."/>
            <person name="Suzuki S."/>
            <person name="Worden A.Z."/>
            <person name="Zauner S."/>
            <person name="Barry K."/>
            <person name="Bell C."/>
            <person name="Bharti A.K."/>
            <person name="Crow J.A."/>
            <person name="Grimwood J."/>
            <person name="Kramer R."/>
            <person name="Lindquist E."/>
            <person name="Lucas S."/>
            <person name="Salamov A."/>
            <person name="McFadden G.I."/>
            <person name="Lane C.E."/>
            <person name="Keeling P.J."/>
            <person name="Gray M.W."/>
            <person name="Grigoriev I.V."/>
            <person name="Archibald J.M."/>
        </authorList>
    </citation>
    <scope>NUCLEOTIDE SEQUENCE</scope>
    <source>
        <strain evidence="4">CCMP2712</strain>
    </source>
</reference>
<dbReference type="InterPro" id="IPR026058">
    <property type="entry name" value="LIPIN"/>
</dbReference>
<accession>L1J120</accession>
<dbReference type="InterPro" id="IPR013209">
    <property type="entry name" value="LNS2"/>
</dbReference>
<dbReference type="InterPro" id="IPR023214">
    <property type="entry name" value="HAD_sf"/>
</dbReference>
<dbReference type="PANTHER" id="PTHR12181">
    <property type="entry name" value="LIPIN"/>
    <property type="match status" value="1"/>
</dbReference>
<dbReference type="EMBL" id="JH993018">
    <property type="protein sequence ID" value="EKX42221.1"/>
    <property type="molecule type" value="Genomic_DNA"/>
</dbReference>
<evidence type="ECO:0000313" key="2">
    <source>
        <dbReference type="EMBL" id="EKX42221.1"/>
    </source>
</evidence>
<keyword evidence="4" id="KW-1185">Reference proteome</keyword>
<dbReference type="SUPFAM" id="SSF56784">
    <property type="entry name" value="HAD-like"/>
    <property type="match status" value="1"/>
</dbReference>
<feature type="non-terminal residue" evidence="2">
    <location>
        <position position="1"/>
    </location>
</feature>
<dbReference type="OMA" id="MVDAHIY"/>
<dbReference type="AlphaFoldDB" id="L1J120"/>
<evidence type="ECO:0000259" key="1">
    <source>
        <dbReference type="SMART" id="SM00775"/>
    </source>
</evidence>
<dbReference type="SMART" id="SM00775">
    <property type="entry name" value="LNS2"/>
    <property type="match status" value="1"/>
</dbReference>
<reference evidence="2 4" key="1">
    <citation type="journal article" date="2012" name="Nature">
        <title>Algal genomes reveal evolutionary mosaicism and the fate of nucleomorphs.</title>
        <authorList>
            <consortium name="DOE Joint Genome Institute"/>
            <person name="Curtis B.A."/>
            <person name="Tanifuji G."/>
            <person name="Burki F."/>
            <person name="Gruber A."/>
            <person name="Irimia M."/>
            <person name="Maruyama S."/>
            <person name="Arias M.C."/>
            <person name="Ball S.G."/>
            <person name="Gile G.H."/>
            <person name="Hirakawa Y."/>
            <person name="Hopkins J.F."/>
            <person name="Kuo A."/>
            <person name="Rensing S.A."/>
            <person name="Schmutz J."/>
            <person name="Symeonidi A."/>
            <person name="Elias M."/>
            <person name="Eveleigh R.J."/>
            <person name="Herman E.K."/>
            <person name="Klute M.J."/>
            <person name="Nakayama T."/>
            <person name="Obornik M."/>
            <person name="Reyes-Prieto A."/>
            <person name="Armbrust E.V."/>
            <person name="Aves S.J."/>
            <person name="Beiko R.G."/>
            <person name="Coutinho P."/>
            <person name="Dacks J.B."/>
            <person name="Durnford D.G."/>
            <person name="Fast N.M."/>
            <person name="Green B.R."/>
            <person name="Grisdale C.J."/>
            <person name="Hempel F."/>
            <person name="Henrissat B."/>
            <person name="Hoppner M.P."/>
            <person name="Ishida K."/>
            <person name="Kim E."/>
            <person name="Koreny L."/>
            <person name="Kroth P.G."/>
            <person name="Liu Y."/>
            <person name="Malik S.B."/>
            <person name="Maier U.G."/>
            <person name="McRose D."/>
            <person name="Mock T."/>
            <person name="Neilson J.A."/>
            <person name="Onodera N.T."/>
            <person name="Poole A.M."/>
            <person name="Pritham E.J."/>
            <person name="Richards T.A."/>
            <person name="Rocap G."/>
            <person name="Roy S.W."/>
            <person name="Sarai C."/>
            <person name="Schaack S."/>
            <person name="Shirato S."/>
            <person name="Slamovits C.H."/>
            <person name="Spencer D.F."/>
            <person name="Suzuki S."/>
            <person name="Worden A.Z."/>
            <person name="Zauner S."/>
            <person name="Barry K."/>
            <person name="Bell C."/>
            <person name="Bharti A.K."/>
            <person name="Crow J.A."/>
            <person name="Grimwood J."/>
            <person name="Kramer R."/>
            <person name="Lindquist E."/>
            <person name="Lucas S."/>
            <person name="Salamov A."/>
            <person name="McFadden G.I."/>
            <person name="Lane C.E."/>
            <person name="Keeling P.J."/>
            <person name="Gray M.W."/>
            <person name="Grigoriev I.V."/>
            <person name="Archibald J.M."/>
        </authorList>
    </citation>
    <scope>NUCLEOTIDE SEQUENCE</scope>
    <source>
        <strain evidence="2 4">CCMP2712</strain>
    </source>
</reference>
<dbReference type="HOGENOM" id="CLU_090871_1_0_1"/>
<dbReference type="OrthoDB" id="4567at2759"/>
<sequence length="146" mass="16213">KSKIVISDVDGTITKSDLLGHIAPAFGIQWAQKGVAQLLTRIHQNSYKILYLTARPIGQADATKSYLQSVHENGVRLPIGPVITSPDGMIKAVHREVIMRKPEEFKIECLSTLRKLFPLDSLPFYAGFGNRPTDVVSYQAVKIPDR</sequence>
<name>L1J120_GUITC</name>
<protein>
    <recommendedName>
        <fullName evidence="1">LNS2/PITP domain-containing protein</fullName>
    </recommendedName>
</protein>
<dbReference type="InterPro" id="IPR036412">
    <property type="entry name" value="HAD-like_sf"/>
</dbReference>
<dbReference type="Gene3D" id="3.40.50.1000">
    <property type="entry name" value="HAD superfamily/HAD-like"/>
    <property type="match status" value="1"/>
</dbReference>
<evidence type="ECO:0000313" key="3">
    <source>
        <dbReference type="EnsemblProtists" id="EKX42221"/>
    </source>
</evidence>
<proteinExistence type="predicted"/>
<dbReference type="eggNOG" id="KOG2116">
    <property type="taxonomic scope" value="Eukaryota"/>
</dbReference>
<dbReference type="PaxDb" id="55529-EKX42221"/>
<dbReference type="STRING" id="905079.L1J120"/>
<dbReference type="GO" id="GO:0008195">
    <property type="term" value="F:phosphatidate phosphatase activity"/>
    <property type="evidence" value="ECO:0007669"/>
    <property type="project" value="TreeGrafter"/>
</dbReference>
<dbReference type="InterPro" id="IPR031315">
    <property type="entry name" value="LNS2/PITP"/>
</dbReference>
<evidence type="ECO:0000313" key="4">
    <source>
        <dbReference type="Proteomes" id="UP000011087"/>
    </source>
</evidence>
<dbReference type="KEGG" id="gtt:GUITHDRAFT_74095"/>
<organism evidence="2">
    <name type="scientific">Guillardia theta (strain CCMP2712)</name>
    <name type="common">Cryptophyte</name>
    <dbReference type="NCBI Taxonomy" id="905079"/>
    <lineage>
        <taxon>Eukaryota</taxon>
        <taxon>Cryptophyceae</taxon>
        <taxon>Pyrenomonadales</taxon>
        <taxon>Geminigeraceae</taxon>
        <taxon>Guillardia</taxon>
    </lineage>
</organism>
<dbReference type="Pfam" id="PF08235">
    <property type="entry name" value="LNS2"/>
    <property type="match status" value="1"/>
</dbReference>
<reference evidence="3" key="3">
    <citation type="submission" date="2016-03" db="UniProtKB">
        <authorList>
            <consortium name="EnsemblProtists"/>
        </authorList>
    </citation>
    <scope>IDENTIFICATION</scope>
</reference>